<keyword evidence="3" id="KW-0808">Transferase</keyword>
<dbReference type="InterPro" id="IPR009081">
    <property type="entry name" value="PP-bd_ACP"/>
</dbReference>
<dbReference type="Pfam" id="PF14765">
    <property type="entry name" value="PS-DH"/>
    <property type="match status" value="1"/>
</dbReference>
<dbReference type="InterPro" id="IPR013968">
    <property type="entry name" value="PKS_KR"/>
</dbReference>
<evidence type="ECO:0000256" key="3">
    <source>
        <dbReference type="ARBA" id="ARBA00022679"/>
    </source>
</evidence>
<evidence type="ECO:0000256" key="4">
    <source>
        <dbReference type="ARBA" id="ARBA00023268"/>
    </source>
</evidence>
<dbReference type="InterPro" id="IPR042104">
    <property type="entry name" value="PKS_dehydratase_sf"/>
</dbReference>
<feature type="compositionally biased region" description="Basic and acidic residues" evidence="6">
    <location>
        <begin position="1228"/>
        <end position="1238"/>
    </location>
</feature>
<dbReference type="SUPFAM" id="SSF51735">
    <property type="entry name" value="NAD(P)-binding Rossmann-fold domains"/>
    <property type="match status" value="1"/>
</dbReference>
<evidence type="ECO:0000313" key="10">
    <source>
        <dbReference type="EMBL" id="TLG18064.1"/>
    </source>
</evidence>
<dbReference type="Pfam" id="PF00109">
    <property type="entry name" value="ketoacyl-synt"/>
    <property type="match status" value="1"/>
</dbReference>
<dbReference type="InterPro" id="IPR036291">
    <property type="entry name" value="NAD(P)-bd_dom_sf"/>
</dbReference>
<accession>A0A5R8PLD5</accession>
<dbReference type="OrthoDB" id="4515293at2"/>
<dbReference type="Gene3D" id="1.10.1200.10">
    <property type="entry name" value="ACP-like"/>
    <property type="match status" value="1"/>
</dbReference>
<dbReference type="InterPro" id="IPR036736">
    <property type="entry name" value="ACP-like_sf"/>
</dbReference>
<evidence type="ECO:0000313" key="11">
    <source>
        <dbReference type="Proteomes" id="UP000308349"/>
    </source>
</evidence>
<feature type="region of interest" description="Disordered" evidence="6">
    <location>
        <begin position="1361"/>
        <end position="1458"/>
    </location>
</feature>
<dbReference type="SMART" id="SM00826">
    <property type="entry name" value="PKS_DH"/>
    <property type="match status" value="1"/>
</dbReference>
<feature type="domain" description="PKS/mFAS DH" evidence="9">
    <location>
        <begin position="948"/>
        <end position="1220"/>
    </location>
</feature>
<dbReference type="PROSITE" id="PS00606">
    <property type="entry name" value="KS3_1"/>
    <property type="match status" value="1"/>
</dbReference>
<dbReference type="InterPro" id="IPR016035">
    <property type="entry name" value="Acyl_Trfase/lysoPLipase"/>
</dbReference>
<dbReference type="InterPro" id="IPR020841">
    <property type="entry name" value="PKS_Beta-ketoAc_synthase_dom"/>
</dbReference>
<dbReference type="InterPro" id="IPR049551">
    <property type="entry name" value="PKS_DH_C"/>
</dbReference>
<dbReference type="Pfam" id="PF02801">
    <property type="entry name" value="Ketoacyl-synt_C"/>
    <property type="match status" value="1"/>
</dbReference>
<feature type="compositionally biased region" description="Basic and acidic residues" evidence="6">
    <location>
        <begin position="1428"/>
        <end position="1441"/>
    </location>
</feature>
<dbReference type="CDD" id="cd00833">
    <property type="entry name" value="PKS"/>
    <property type="match status" value="1"/>
</dbReference>
<dbReference type="Gene3D" id="3.40.50.720">
    <property type="entry name" value="NAD(P)-binding Rossmann-like Domain"/>
    <property type="match status" value="1"/>
</dbReference>
<dbReference type="InterPro" id="IPR001227">
    <property type="entry name" value="Ac_transferase_dom_sf"/>
</dbReference>
<feature type="compositionally biased region" description="Basic and acidic residues" evidence="6">
    <location>
        <begin position="533"/>
        <end position="560"/>
    </location>
</feature>
<dbReference type="GO" id="GO:0004312">
    <property type="term" value="F:fatty acid synthase activity"/>
    <property type="evidence" value="ECO:0007669"/>
    <property type="project" value="TreeGrafter"/>
</dbReference>
<feature type="region of interest" description="C-terminal hotdog fold" evidence="5">
    <location>
        <begin position="1084"/>
        <end position="1220"/>
    </location>
</feature>
<feature type="active site" description="Proton donor; for dehydratase activity" evidence="5">
    <location>
        <position position="1136"/>
    </location>
</feature>
<dbReference type="SUPFAM" id="SSF47336">
    <property type="entry name" value="ACP-like"/>
    <property type="match status" value="1"/>
</dbReference>
<dbReference type="Gene3D" id="3.40.47.10">
    <property type="match status" value="1"/>
</dbReference>
<dbReference type="PANTHER" id="PTHR43775:SF37">
    <property type="entry name" value="SI:DKEY-61P9.11"/>
    <property type="match status" value="1"/>
</dbReference>
<dbReference type="InterPro" id="IPR018201">
    <property type="entry name" value="Ketoacyl_synth_AS"/>
</dbReference>
<dbReference type="InterPro" id="IPR014031">
    <property type="entry name" value="Ketoacyl_synth_C"/>
</dbReference>
<feature type="domain" description="Carrier" evidence="7">
    <location>
        <begin position="1943"/>
        <end position="2017"/>
    </location>
</feature>
<dbReference type="SMART" id="SM01294">
    <property type="entry name" value="PKS_PP_betabranch"/>
    <property type="match status" value="1"/>
</dbReference>
<dbReference type="Proteomes" id="UP000308349">
    <property type="component" value="Unassembled WGS sequence"/>
</dbReference>
<dbReference type="SMART" id="SM00825">
    <property type="entry name" value="PKS_KS"/>
    <property type="match status" value="1"/>
</dbReference>
<evidence type="ECO:0000256" key="5">
    <source>
        <dbReference type="PROSITE-ProRule" id="PRU01363"/>
    </source>
</evidence>
<proteinExistence type="predicted"/>
<evidence type="ECO:0000259" key="8">
    <source>
        <dbReference type="PROSITE" id="PS52004"/>
    </source>
</evidence>
<dbReference type="SUPFAM" id="SSF52151">
    <property type="entry name" value="FabD/lysophospholipase-like"/>
    <property type="match status" value="1"/>
</dbReference>
<keyword evidence="2" id="KW-0597">Phosphoprotein</keyword>
<dbReference type="InterPro" id="IPR050091">
    <property type="entry name" value="PKS_NRPS_Biosynth_Enz"/>
</dbReference>
<sequence length="2026" mass="210431">MSPPHPASTPVSIIGIGCRLPGADGPHQFWQLLLDGRDATGMPPQGRAGHQRGGYLEQIDRFDNEFFGISGREAAVMDPQQRIALEVAVEALDDAGIGYRARGSAGAVIFGACAFEHGGAVLGHGGYDPPYAVTGSASSIIANRLSYALDLRGPSLVIDTACSSSLVAVDLAVRLLADGTVPFAVVGGVNLTLLPHTGDYLAEAGFLSPTGRCAPFDAAADGYVRGEGCAVVVLQHSVDARREGNRAYAEIVGSAVGSDGRSNGLYAPNGRAQREVIRTAWDRAGLTPGVLSYLECHGTGTALGDAVEIGALTDVREDADRTTWIGSLKSSVGHLEAAAGVAGLIRAALAVHHGTIPPTANFTSPNPLLRLTERGLRVPDMPIDWSGVPAVERYAGVSSFGFGGTNAHVALHGAPRAQQRQALPPALIPLAGRDAGELREAAVRLARLLDPEAAARDAASGINARRDADAMSELMDDADSTAGPVIGAGAAGLMADADPAGNAAAAGRTRSAAHAGPSSTRTPDAADAIGAPEPRDLRGDCGRVARRGEGVSDYGHDGAVRDGTSSTGGDHGRSTPLPALAVGTARLIGQAVRAAVIADSSTAAVAALRGLTTGAADPRVIGPAAQRRPGGLLFLFSGQGGQHARMGRGLAARYPVFARALTAAADAVSDAGGPRVWTPRRGFGGNESGRDATDFVQPALFVYQFALSELLAAFGVRPDGVAGHSLGEVAAAAVSGALTLEDAARVVVARSRALARLDGHGAMAVLEAEPDQVALMVEPLRASAGIAAVNGPRSVVVSGTKRSVEAVVRRARRRGLFARRVAVDFAAHSPQVDAVLPEFAAAIKDIVARMPQMPVYSTTRAGRVITAASTDVEYWLDNARGTVELAQALRSAADSGISTVLEIGPHPQLLPAVRDHDELGMAAHAATDRDDEAAALLTCLAQLYVEGRALDWSALGGFSGAPRRRWRRRRFPLLAGAAATGVENFDEHIVGGVALVPAAYWLRRFTRLARECGRAALAEVVVHEPLAADATAEVMLRRESESVRAEAPGAGTLAKARLTDGPTPGDIIAWMRVVDANRACRSGLRVIAPTAFYAALRERGLAYGPAFRPLRTIAGSADRAIGTLAAAEAGATATIDGCLHLLAALDHAALPADAVPLPIAIAAAWLSPEPDRRLCEVHALLRTRTATGLIGDIIATDQHGAPALALTGVQIRFTRPGGSPVVASENDLGIRRGERIPEDANAGASAGISGTWHTDDAQLDPWQPTPPDDTGPEAQRAAVSGRAPVHPNRSSYGTVERTTRYGATTAASTPATAFAPIGATRPSWIRELRAGEPYRETTPSISRTTGTPTVWWREVWEPFAIDTPASNPGTGLVDPAGRPTGDEPTHTTSQDERASAAAGPESGTPSALGQTGGGSPTDPGSSSASGRDTQRHTGIDPHGGRESASGGAPAQPVRPMSTGAEVRRVLVVGESETAVRLTRVLDRRLPSERVAREVDAAGPVVDAVLAGRTAAARTAVIVVWPADDDLAEAGYGAVVDQIGRVLDLIQRVIRSPAAASLTMVLPELPGVAEPTVIGGVAGLLRSVQLESGPLVRLVWADERADPEVLAGLLTDMSPGLAAELRLTGSGPTTRRFVPVEPEPAPVTIDPHGTYVVCGGLGALGSIAVRWLLDSGARDVVVPTRAPRPVPPLLDGREDRIVVVRCDTADRTDLDHALRDIRECGSTIRGVVHAAGALEDALIEDVTVAQLDRMFAPKLAAATHLIELTAADPTDFVLLFSSAAGAFGAPGQSAYACANAAMDALTHRYPQRRILSIGWGLWDTGLAESAGGASHLRRAGIVPFDADRGAELLHQAIGHQASHLVALDYRTTADPSPVAQRLAELLAAPRVEVPGGELPFPAHRAGTSPGAVGDQRSPRIEHPARSAGVFTSAAVHFTDAASSRARRAELITLIHRILANTLRVTPDTIDTAADFNDLGLTSLLAVDMRRALEQELPIRIATAELFRYPTVESLAAALAERIEPPAVDHLS</sequence>
<dbReference type="SMART" id="SM00822">
    <property type="entry name" value="PKS_KR"/>
    <property type="match status" value="1"/>
</dbReference>
<evidence type="ECO:0000256" key="2">
    <source>
        <dbReference type="ARBA" id="ARBA00022553"/>
    </source>
</evidence>
<organism evidence="10 11">
    <name type="scientific">Nocardia cyriacigeorgica</name>
    <dbReference type="NCBI Taxonomy" id="135487"/>
    <lineage>
        <taxon>Bacteria</taxon>
        <taxon>Bacillati</taxon>
        <taxon>Actinomycetota</taxon>
        <taxon>Actinomycetes</taxon>
        <taxon>Mycobacteriales</taxon>
        <taxon>Nocardiaceae</taxon>
        <taxon>Nocardia</taxon>
    </lineage>
</organism>
<dbReference type="InterPro" id="IPR020806">
    <property type="entry name" value="PKS_PP-bd"/>
</dbReference>
<evidence type="ECO:0000259" key="9">
    <source>
        <dbReference type="PROSITE" id="PS52019"/>
    </source>
</evidence>
<dbReference type="Gene3D" id="3.30.70.3290">
    <property type="match status" value="1"/>
</dbReference>
<dbReference type="SMART" id="SM00827">
    <property type="entry name" value="PKS_AT"/>
    <property type="match status" value="1"/>
</dbReference>
<dbReference type="PANTHER" id="PTHR43775">
    <property type="entry name" value="FATTY ACID SYNTHASE"/>
    <property type="match status" value="1"/>
</dbReference>
<feature type="active site" description="Proton acceptor; for dehydratase activity" evidence="5">
    <location>
        <position position="988"/>
    </location>
</feature>
<protein>
    <submittedName>
        <fullName evidence="10">SDR family NAD(P)-dependent oxidoreductase</fullName>
    </submittedName>
</protein>
<feature type="compositionally biased region" description="Low complexity" evidence="6">
    <location>
        <begin position="1416"/>
        <end position="1426"/>
    </location>
</feature>
<evidence type="ECO:0000256" key="6">
    <source>
        <dbReference type="SAM" id="MobiDB-lite"/>
    </source>
</evidence>
<dbReference type="Pfam" id="PF08659">
    <property type="entry name" value="KR"/>
    <property type="match status" value="1"/>
</dbReference>
<dbReference type="SUPFAM" id="SSF53901">
    <property type="entry name" value="Thiolase-like"/>
    <property type="match status" value="1"/>
</dbReference>
<dbReference type="GO" id="GO:0004315">
    <property type="term" value="F:3-oxoacyl-[acyl-carrier-protein] synthase activity"/>
    <property type="evidence" value="ECO:0007669"/>
    <property type="project" value="InterPro"/>
</dbReference>
<feature type="compositionally biased region" description="Low complexity" evidence="6">
    <location>
        <begin position="502"/>
        <end position="515"/>
    </location>
</feature>
<evidence type="ECO:0000259" key="7">
    <source>
        <dbReference type="PROSITE" id="PS50075"/>
    </source>
</evidence>
<dbReference type="InterPro" id="IPR014030">
    <property type="entry name" value="Ketoacyl_synth_N"/>
</dbReference>
<comment type="caution">
    <text evidence="10">The sequence shown here is derived from an EMBL/GenBank/DDBJ whole genome shotgun (WGS) entry which is preliminary data.</text>
</comment>
<dbReference type="InterPro" id="IPR049900">
    <property type="entry name" value="PKS_mFAS_DH"/>
</dbReference>
<keyword evidence="1" id="KW-0596">Phosphopantetheine</keyword>
<dbReference type="InterPro" id="IPR032821">
    <property type="entry name" value="PKS_assoc"/>
</dbReference>
<dbReference type="PROSITE" id="PS52019">
    <property type="entry name" value="PKS_MFAS_DH"/>
    <property type="match status" value="1"/>
</dbReference>
<dbReference type="InterPro" id="IPR014043">
    <property type="entry name" value="Acyl_transferase_dom"/>
</dbReference>
<dbReference type="GO" id="GO:0031177">
    <property type="term" value="F:phosphopantetheine binding"/>
    <property type="evidence" value="ECO:0007669"/>
    <property type="project" value="InterPro"/>
</dbReference>
<dbReference type="PROSITE" id="PS52004">
    <property type="entry name" value="KS3_2"/>
    <property type="match status" value="1"/>
</dbReference>
<feature type="region of interest" description="Disordered" evidence="6">
    <location>
        <begin position="502"/>
        <end position="575"/>
    </location>
</feature>
<dbReference type="Gene3D" id="3.40.366.10">
    <property type="entry name" value="Malonyl-Coenzyme A Acyl Carrier Protein, domain 2"/>
    <property type="match status" value="1"/>
</dbReference>
<dbReference type="Pfam" id="PF16197">
    <property type="entry name" value="KAsynt_C_assoc"/>
    <property type="match status" value="1"/>
</dbReference>
<feature type="compositionally biased region" description="Basic and acidic residues" evidence="6">
    <location>
        <begin position="1380"/>
        <end position="1394"/>
    </location>
</feature>
<dbReference type="Pfam" id="PF00550">
    <property type="entry name" value="PP-binding"/>
    <property type="match status" value="1"/>
</dbReference>
<dbReference type="EMBL" id="VBUU01000001">
    <property type="protein sequence ID" value="TLG18064.1"/>
    <property type="molecule type" value="Genomic_DNA"/>
</dbReference>
<dbReference type="Gene3D" id="3.10.129.110">
    <property type="entry name" value="Polyketide synthase dehydratase"/>
    <property type="match status" value="1"/>
</dbReference>
<dbReference type="SUPFAM" id="SSF55048">
    <property type="entry name" value="Probable ACP-binding domain of malonyl-CoA ACP transacylase"/>
    <property type="match status" value="1"/>
</dbReference>
<feature type="region of interest" description="Disordered" evidence="6">
    <location>
        <begin position="1224"/>
        <end position="1297"/>
    </location>
</feature>
<dbReference type="SMART" id="SM00823">
    <property type="entry name" value="PKS_PP"/>
    <property type="match status" value="1"/>
</dbReference>
<gene>
    <name evidence="10" type="ORF">FEK35_02865</name>
</gene>
<keyword evidence="4" id="KW-0511">Multifunctional enzyme</keyword>
<feature type="domain" description="Ketosynthase family 3 (KS3)" evidence="8">
    <location>
        <begin position="8"/>
        <end position="413"/>
    </location>
</feature>
<dbReference type="Pfam" id="PF00698">
    <property type="entry name" value="Acyl_transf_1"/>
    <property type="match status" value="1"/>
</dbReference>
<dbReference type="InterPro" id="IPR016039">
    <property type="entry name" value="Thiolase-like"/>
</dbReference>
<evidence type="ECO:0000256" key="1">
    <source>
        <dbReference type="ARBA" id="ARBA00022450"/>
    </source>
</evidence>
<dbReference type="InterPro" id="IPR020807">
    <property type="entry name" value="PKS_DH"/>
</dbReference>
<dbReference type="PROSITE" id="PS50075">
    <property type="entry name" value="CARRIER"/>
    <property type="match status" value="1"/>
</dbReference>
<reference evidence="10 11" key="1">
    <citation type="submission" date="2019-05" db="EMBL/GenBank/DDBJ databases">
        <title>Genomes sequences of two Nocardia cyriacigeorgica environmental isolates, type strains Nocardia asteroides ATCC 19247 and Nocardia cyriacigeorgica DSM 44484.</title>
        <authorList>
            <person name="Vautrin F."/>
            <person name="Bergeron E."/>
            <person name="Dubost A."/>
            <person name="Abrouk D."/>
            <person name="Rodriguez Nava V."/>
            <person name="Pujic P."/>
        </authorList>
    </citation>
    <scope>NUCLEOTIDE SEQUENCE [LARGE SCALE GENOMIC DNA]</scope>
    <source>
        <strain evidence="10 11">EML 1456</strain>
    </source>
</reference>
<name>A0A5R8PLD5_9NOCA</name>
<dbReference type="InterPro" id="IPR057326">
    <property type="entry name" value="KR_dom"/>
</dbReference>
<dbReference type="InterPro" id="IPR016036">
    <property type="entry name" value="Malonyl_transacylase_ACP-bd"/>
</dbReference>
<dbReference type="RefSeq" id="WP_138454798.1">
    <property type="nucleotide sequence ID" value="NZ_VBUU01000001.1"/>
</dbReference>
<dbReference type="GO" id="GO:0006633">
    <property type="term" value="P:fatty acid biosynthetic process"/>
    <property type="evidence" value="ECO:0007669"/>
    <property type="project" value="InterPro"/>
</dbReference>
<feature type="region of interest" description="N-terminal hotdog fold" evidence="5">
    <location>
        <begin position="948"/>
        <end position="1070"/>
    </location>
</feature>